<proteinExistence type="predicted"/>
<organism evidence="1">
    <name type="scientific">Anguilla anguilla</name>
    <name type="common">European freshwater eel</name>
    <name type="synonym">Muraena anguilla</name>
    <dbReference type="NCBI Taxonomy" id="7936"/>
    <lineage>
        <taxon>Eukaryota</taxon>
        <taxon>Metazoa</taxon>
        <taxon>Chordata</taxon>
        <taxon>Craniata</taxon>
        <taxon>Vertebrata</taxon>
        <taxon>Euteleostomi</taxon>
        <taxon>Actinopterygii</taxon>
        <taxon>Neopterygii</taxon>
        <taxon>Teleostei</taxon>
        <taxon>Anguilliformes</taxon>
        <taxon>Anguillidae</taxon>
        <taxon>Anguilla</taxon>
    </lineage>
</organism>
<dbReference type="AlphaFoldDB" id="A0A0E9WCF1"/>
<protein>
    <submittedName>
        <fullName evidence="1">Uncharacterized protein</fullName>
    </submittedName>
</protein>
<sequence>MISSFSSFSYRRQVFFHSQREEQPAPQS</sequence>
<reference evidence="1" key="2">
    <citation type="journal article" date="2015" name="Fish Shellfish Immunol.">
        <title>Early steps in the European eel (Anguilla anguilla)-Vibrio vulnificus interaction in the gills: Role of the RtxA13 toxin.</title>
        <authorList>
            <person name="Callol A."/>
            <person name="Pajuelo D."/>
            <person name="Ebbesson L."/>
            <person name="Teles M."/>
            <person name="MacKenzie S."/>
            <person name="Amaro C."/>
        </authorList>
    </citation>
    <scope>NUCLEOTIDE SEQUENCE</scope>
</reference>
<dbReference type="EMBL" id="GBXM01020550">
    <property type="protein sequence ID" value="JAH88027.1"/>
    <property type="molecule type" value="Transcribed_RNA"/>
</dbReference>
<name>A0A0E9WCF1_ANGAN</name>
<reference evidence="1" key="1">
    <citation type="submission" date="2014-11" db="EMBL/GenBank/DDBJ databases">
        <authorList>
            <person name="Amaro Gonzalez C."/>
        </authorList>
    </citation>
    <scope>NUCLEOTIDE SEQUENCE</scope>
</reference>
<accession>A0A0E9WCF1</accession>
<evidence type="ECO:0000313" key="1">
    <source>
        <dbReference type="EMBL" id="JAH88027.1"/>
    </source>
</evidence>